<feature type="region of interest" description="Disordered" evidence="1">
    <location>
        <begin position="140"/>
        <end position="160"/>
    </location>
</feature>
<feature type="non-terminal residue" evidence="2">
    <location>
        <position position="160"/>
    </location>
</feature>
<dbReference type="AlphaFoldDB" id="A0A0F9N8U7"/>
<protein>
    <submittedName>
        <fullName evidence="2">Uncharacterized protein</fullName>
    </submittedName>
</protein>
<comment type="caution">
    <text evidence="2">The sequence shown here is derived from an EMBL/GenBank/DDBJ whole genome shotgun (WGS) entry which is preliminary data.</text>
</comment>
<accession>A0A0F9N8U7</accession>
<sequence length="160" mass="17170">MTDKHCDTAGWCATCGKHYVVLHNGICSVCSTASELYGPDSKPREEFHASLREKCESCGWLLHLEGCANPLCSEWSESTAYTPLEEVPGGEPIGDDNKIIRITEGPSQPLDPDDPRLKGVRLGEGSVGLDHGACEHGALGDTAVPVPGTRRDVNKIIDKS</sequence>
<gene>
    <name evidence="2" type="ORF">LCGC14_1291150</name>
</gene>
<proteinExistence type="predicted"/>
<dbReference type="EMBL" id="LAZR01007443">
    <property type="protein sequence ID" value="KKM85235.1"/>
    <property type="molecule type" value="Genomic_DNA"/>
</dbReference>
<name>A0A0F9N8U7_9ZZZZ</name>
<feature type="compositionally biased region" description="Basic and acidic residues" evidence="1">
    <location>
        <begin position="149"/>
        <end position="160"/>
    </location>
</feature>
<evidence type="ECO:0000256" key="1">
    <source>
        <dbReference type="SAM" id="MobiDB-lite"/>
    </source>
</evidence>
<organism evidence="2">
    <name type="scientific">marine sediment metagenome</name>
    <dbReference type="NCBI Taxonomy" id="412755"/>
    <lineage>
        <taxon>unclassified sequences</taxon>
        <taxon>metagenomes</taxon>
        <taxon>ecological metagenomes</taxon>
    </lineage>
</organism>
<evidence type="ECO:0000313" key="2">
    <source>
        <dbReference type="EMBL" id="KKM85235.1"/>
    </source>
</evidence>
<reference evidence="2" key="1">
    <citation type="journal article" date="2015" name="Nature">
        <title>Complex archaea that bridge the gap between prokaryotes and eukaryotes.</title>
        <authorList>
            <person name="Spang A."/>
            <person name="Saw J.H."/>
            <person name="Jorgensen S.L."/>
            <person name="Zaremba-Niedzwiedzka K."/>
            <person name="Martijn J."/>
            <person name="Lind A.E."/>
            <person name="van Eijk R."/>
            <person name="Schleper C."/>
            <person name="Guy L."/>
            <person name="Ettema T.J."/>
        </authorList>
    </citation>
    <scope>NUCLEOTIDE SEQUENCE</scope>
</reference>